<comment type="caution">
    <text evidence="1">The sequence shown here is derived from an EMBL/GenBank/DDBJ whole genome shotgun (WGS) entry which is preliminary data.</text>
</comment>
<dbReference type="EMBL" id="LAZR01000138">
    <property type="protein sequence ID" value="KKN87464.1"/>
    <property type="molecule type" value="Genomic_DNA"/>
</dbReference>
<sequence length="74" mass="8197">MSGSDLRRLRWGFAMDSARKLARRLGIAHSTVYRNEQRARVTDYVSARVAANPLASAFLLGMTGDAEAEQLELT</sequence>
<evidence type="ECO:0000313" key="1">
    <source>
        <dbReference type="EMBL" id="KKN87464.1"/>
    </source>
</evidence>
<gene>
    <name evidence="1" type="ORF">LCGC14_0259190</name>
</gene>
<protein>
    <submittedName>
        <fullName evidence="1">Uncharacterized protein</fullName>
    </submittedName>
</protein>
<reference evidence="1" key="1">
    <citation type="journal article" date="2015" name="Nature">
        <title>Complex archaea that bridge the gap between prokaryotes and eukaryotes.</title>
        <authorList>
            <person name="Spang A."/>
            <person name="Saw J.H."/>
            <person name="Jorgensen S.L."/>
            <person name="Zaremba-Niedzwiedzka K."/>
            <person name="Martijn J."/>
            <person name="Lind A.E."/>
            <person name="van Eijk R."/>
            <person name="Schleper C."/>
            <person name="Guy L."/>
            <person name="Ettema T.J."/>
        </authorList>
    </citation>
    <scope>NUCLEOTIDE SEQUENCE</scope>
</reference>
<proteinExistence type="predicted"/>
<name>A0A0F9U784_9ZZZZ</name>
<accession>A0A0F9U784</accession>
<organism evidence="1">
    <name type="scientific">marine sediment metagenome</name>
    <dbReference type="NCBI Taxonomy" id="412755"/>
    <lineage>
        <taxon>unclassified sequences</taxon>
        <taxon>metagenomes</taxon>
        <taxon>ecological metagenomes</taxon>
    </lineage>
</organism>
<dbReference type="AlphaFoldDB" id="A0A0F9U784"/>